<dbReference type="InterPro" id="IPR001296">
    <property type="entry name" value="Glyco_trans_1"/>
</dbReference>
<dbReference type="Pfam" id="PF00534">
    <property type="entry name" value="Glycos_transf_1"/>
    <property type="match status" value="1"/>
</dbReference>
<accession>A0A098MC33</accession>
<organism evidence="3 4">
    <name type="scientific">Paenibacillus wynnii</name>
    <dbReference type="NCBI Taxonomy" id="268407"/>
    <lineage>
        <taxon>Bacteria</taxon>
        <taxon>Bacillati</taxon>
        <taxon>Bacillota</taxon>
        <taxon>Bacilli</taxon>
        <taxon>Bacillales</taxon>
        <taxon>Paenibacillaceae</taxon>
        <taxon>Paenibacillus</taxon>
    </lineage>
</organism>
<dbReference type="RefSeq" id="WP_036650639.1">
    <property type="nucleotide sequence ID" value="NZ_JQCR01000002.1"/>
</dbReference>
<feature type="domain" description="Glycosyl transferase family 1" evidence="2">
    <location>
        <begin position="190"/>
        <end position="330"/>
    </location>
</feature>
<evidence type="ECO:0000313" key="4">
    <source>
        <dbReference type="Proteomes" id="UP000029734"/>
    </source>
</evidence>
<keyword evidence="4" id="KW-1185">Reference proteome</keyword>
<dbReference type="PANTHER" id="PTHR46401">
    <property type="entry name" value="GLYCOSYLTRANSFERASE WBBK-RELATED"/>
    <property type="match status" value="1"/>
</dbReference>
<name>A0A098MC33_9BACL</name>
<dbReference type="Gene3D" id="3.40.50.2000">
    <property type="entry name" value="Glycogen Phosphorylase B"/>
    <property type="match status" value="2"/>
</dbReference>
<protein>
    <recommendedName>
        <fullName evidence="2">Glycosyl transferase family 1 domain-containing protein</fullName>
    </recommendedName>
</protein>
<reference evidence="3 4" key="2">
    <citation type="submission" date="2014-10" db="EMBL/GenBank/DDBJ databases">
        <title>Comparative genomics of the Paenibacillus odorifer group.</title>
        <authorList>
            <person name="Tsai Y.-C."/>
            <person name="Martin N."/>
            <person name="Korlach J."/>
            <person name="Wiedmann M."/>
        </authorList>
    </citation>
    <scope>NUCLEOTIDE SEQUENCE [LARGE SCALE GENOMIC DNA]</scope>
    <source>
        <strain evidence="3 4">DSM 18334</strain>
    </source>
</reference>
<dbReference type="PANTHER" id="PTHR46401:SF2">
    <property type="entry name" value="GLYCOSYLTRANSFERASE WBBK-RELATED"/>
    <property type="match status" value="1"/>
</dbReference>
<keyword evidence="1" id="KW-0808">Transferase</keyword>
<dbReference type="AlphaFoldDB" id="A0A098MC33"/>
<dbReference type="eggNOG" id="COG0297">
    <property type="taxonomic scope" value="Bacteria"/>
</dbReference>
<dbReference type="EMBL" id="JQCR01000002">
    <property type="protein sequence ID" value="KGE19586.1"/>
    <property type="molecule type" value="Genomic_DNA"/>
</dbReference>
<dbReference type="SUPFAM" id="SSF53756">
    <property type="entry name" value="UDP-Glycosyltransferase/glycogen phosphorylase"/>
    <property type="match status" value="1"/>
</dbReference>
<dbReference type="OrthoDB" id="9803279at2"/>
<sequence>MVTIRFARHYRAVHITNEIGGYIIGGIASFMNQLYEGREEDTGFIHMYDPAAIPDLAAELYPGDRDLAAIPLTETDRLASLSFDAAVIHYYGLSFVLDESILQGRPLIYVVHSVPTTEPFALEAPFGDNADVQTQFERCLFRANAIVCVSLAEADKLATLYPDMQPKIRVISNGMSFSNTGELVRDIRCERKVFGFLGRMDYRKGLLDCVKSFRDVDGELRVACGREDPQHLSEILLYREAAGLTEKVKFYGWCQGARKQSFLQSLDALIVPSLYEPFGYVVLEAMDVGVPILCSKRGGIAEIVGNYRFQFDPYEKGALEAAIRDFQEADEDVLREELSGLQRRKPYFTSERMRKAYGDLVKEVTAGTQ</sequence>
<reference evidence="3 4" key="1">
    <citation type="submission" date="2014-08" db="EMBL/GenBank/DDBJ databases">
        <authorList>
            <person name="den Bakker H.C."/>
        </authorList>
    </citation>
    <scope>NUCLEOTIDE SEQUENCE [LARGE SCALE GENOMIC DNA]</scope>
    <source>
        <strain evidence="3 4">DSM 18334</strain>
    </source>
</reference>
<comment type="caution">
    <text evidence="3">The sequence shown here is derived from an EMBL/GenBank/DDBJ whole genome shotgun (WGS) entry which is preliminary data.</text>
</comment>
<evidence type="ECO:0000256" key="1">
    <source>
        <dbReference type="ARBA" id="ARBA00022679"/>
    </source>
</evidence>
<gene>
    <name evidence="3" type="ORF">PWYN_09745</name>
</gene>
<dbReference type="Proteomes" id="UP000029734">
    <property type="component" value="Unassembled WGS sequence"/>
</dbReference>
<dbReference type="CDD" id="cd03801">
    <property type="entry name" value="GT4_PimA-like"/>
    <property type="match status" value="1"/>
</dbReference>
<dbReference type="GO" id="GO:0016757">
    <property type="term" value="F:glycosyltransferase activity"/>
    <property type="evidence" value="ECO:0007669"/>
    <property type="project" value="InterPro"/>
</dbReference>
<evidence type="ECO:0000259" key="2">
    <source>
        <dbReference type="Pfam" id="PF00534"/>
    </source>
</evidence>
<dbReference type="STRING" id="268407.PWYN_09745"/>
<proteinExistence type="predicted"/>
<evidence type="ECO:0000313" key="3">
    <source>
        <dbReference type="EMBL" id="KGE19586.1"/>
    </source>
</evidence>
<dbReference type="GO" id="GO:0009103">
    <property type="term" value="P:lipopolysaccharide biosynthetic process"/>
    <property type="evidence" value="ECO:0007669"/>
    <property type="project" value="TreeGrafter"/>
</dbReference>